<dbReference type="Pfam" id="PF00412">
    <property type="entry name" value="LIM"/>
    <property type="match status" value="3"/>
</dbReference>
<dbReference type="AlphaFoldDB" id="A0A0C2JAI9"/>
<keyword evidence="3 6" id="KW-0479">Metal-binding</keyword>
<name>A0A0C2JAI9_THEKT</name>
<evidence type="ECO:0000313" key="9">
    <source>
        <dbReference type="EMBL" id="KII66123.1"/>
    </source>
</evidence>
<evidence type="ECO:0000256" key="1">
    <source>
        <dbReference type="ARBA" id="ARBA00004496"/>
    </source>
</evidence>
<dbReference type="Gene3D" id="2.30.42.10">
    <property type="match status" value="1"/>
</dbReference>
<evidence type="ECO:0000259" key="8">
    <source>
        <dbReference type="PROSITE" id="PS50106"/>
    </source>
</evidence>
<comment type="caution">
    <text evidence="9">The sequence shown here is derived from an EMBL/GenBank/DDBJ whole genome shotgun (WGS) entry which is preliminary data.</text>
</comment>
<reference evidence="9 10" key="1">
    <citation type="journal article" date="2014" name="Genome Biol. Evol.">
        <title>The genome of the myxosporean Thelohanellus kitauei shows adaptations to nutrient acquisition within its fish host.</title>
        <authorList>
            <person name="Yang Y."/>
            <person name="Xiong J."/>
            <person name="Zhou Z."/>
            <person name="Huo F."/>
            <person name="Miao W."/>
            <person name="Ran C."/>
            <person name="Liu Y."/>
            <person name="Zhang J."/>
            <person name="Feng J."/>
            <person name="Wang M."/>
            <person name="Wang M."/>
            <person name="Wang L."/>
            <person name="Yao B."/>
        </authorList>
    </citation>
    <scope>NUCLEOTIDE SEQUENCE [LARGE SCALE GENOMIC DNA]</scope>
    <source>
        <strain evidence="9">Wuqing</strain>
    </source>
</reference>
<protein>
    <submittedName>
        <fullName evidence="9">PDZ and LIM domain protein 7</fullName>
    </submittedName>
</protein>
<dbReference type="PROSITE" id="PS50106">
    <property type="entry name" value="PDZ"/>
    <property type="match status" value="1"/>
</dbReference>
<gene>
    <name evidence="9" type="ORF">RF11_11939</name>
</gene>
<keyword evidence="4 6" id="KW-0862">Zinc</keyword>
<dbReference type="SMART" id="SM00132">
    <property type="entry name" value="LIM"/>
    <property type="match status" value="3"/>
</dbReference>
<dbReference type="GO" id="GO:0030018">
    <property type="term" value="C:Z disc"/>
    <property type="evidence" value="ECO:0007669"/>
    <property type="project" value="TreeGrafter"/>
</dbReference>
<accession>A0A0C2JAI9</accession>
<sequence>MPEEITLSIDGRGPYGLRIKGGLEFGQFLTVEKVIPGSKGQSAGFCVGDVLLAINDVDVRREYHDTVKEMFTEAKSLKIKLQRGSSFPPGLGSSQIENLKISSSLPPSGSPSIGSYKVSPPAVQAAPKADHYQAPPAAIQTQQTTHSYQLSTAAISNEPKAETIAKTHSGSSTYQKCSADATVPLINTLSHSEAPQSAGYTPLFSDDAKKLESQRICHKCKDAITSSEYLRYMDKVWHSNHFLCEECKVDLSSAAFHEKNDRIMCVPCFKKANAPKCDVCHDYCINQFVTVAGKNYHGACFKCCKCSMALTGEKFQLKENFIYCVRCISDILNIRCSTCSKLIDADQSYVTVENQSHHSSCLKCHLCLAYLGEMKSIMLRDNKPCCPNH</sequence>
<dbReference type="GO" id="GO:0001725">
    <property type="term" value="C:stress fiber"/>
    <property type="evidence" value="ECO:0007669"/>
    <property type="project" value="TreeGrafter"/>
</dbReference>
<dbReference type="SUPFAM" id="SSF50156">
    <property type="entry name" value="PDZ domain-like"/>
    <property type="match status" value="1"/>
</dbReference>
<dbReference type="OMA" id="RNNIFHM"/>
<organism evidence="9 10">
    <name type="scientific">Thelohanellus kitauei</name>
    <name type="common">Myxosporean</name>
    <dbReference type="NCBI Taxonomy" id="669202"/>
    <lineage>
        <taxon>Eukaryota</taxon>
        <taxon>Metazoa</taxon>
        <taxon>Cnidaria</taxon>
        <taxon>Myxozoa</taxon>
        <taxon>Myxosporea</taxon>
        <taxon>Bivalvulida</taxon>
        <taxon>Platysporina</taxon>
        <taxon>Myxobolidae</taxon>
        <taxon>Thelohanellus</taxon>
    </lineage>
</organism>
<dbReference type="SMART" id="SM00228">
    <property type="entry name" value="PDZ"/>
    <property type="match status" value="1"/>
</dbReference>
<dbReference type="PROSITE" id="PS00478">
    <property type="entry name" value="LIM_DOMAIN_1"/>
    <property type="match status" value="2"/>
</dbReference>
<keyword evidence="5 6" id="KW-0440">LIM domain</keyword>
<dbReference type="InterPro" id="IPR001478">
    <property type="entry name" value="PDZ"/>
</dbReference>
<dbReference type="Pfam" id="PF00595">
    <property type="entry name" value="PDZ"/>
    <property type="match status" value="1"/>
</dbReference>
<dbReference type="PANTHER" id="PTHR24214:SF38">
    <property type="entry name" value="PDZ AND LIM DOMAIN PROTEIN ZASP-RELATED"/>
    <property type="match status" value="1"/>
</dbReference>
<evidence type="ECO:0000313" key="10">
    <source>
        <dbReference type="Proteomes" id="UP000031668"/>
    </source>
</evidence>
<evidence type="ECO:0000256" key="4">
    <source>
        <dbReference type="ARBA" id="ARBA00022833"/>
    </source>
</evidence>
<evidence type="ECO:0000256" key="5">
    <source>
        <dbReference type="ARBA" id="ARBA00023038"/>
    </source>
</evidence>
<dbReference type="GO" id="GO:0031941">
    <property type="term" value="C:filamentous actin"/>
    <property type="evidence" value="ECO:0007669"/>
    <property type="project" value="TreeGrafter"/>
</dbReference>
<dbReference type="InterPro" id="IPR001781">
    <property type="entry name" value="Znf_LIM"/>
</dbReference>
<dbReference type="GO" id="GO:0051371">
    <property type="term" value="F:muscle alpha-actinin binding"/>
    <property type="evidence" value="ECO:0007669"/>
    <property type="project" value="TreeGrafter"/>
</dbReference>
<dbReference type="GO" id="GO:0005912">
    <property type="term" value="C:adherens junction"/>
    <property type="evidence" value="ECO:0007669"/>
    <property type="project" value="TreeGrafter"/>
</dbReference>
<evidence type="ECO:0000259" key="7">
    <source>
        <dbReference type="PROSITE" id="PS50023"/>
    </source>
</evidence>
<dbReference type="OrthoDB" id="274660at2759"/>
<dbReference type="PANTHER" id="PTHR24214">
    <property type="entry name" value="PDZ AND LIM DOMAIN PROTEIN ZASP"/>
    <property type="match status" value="1"/>
</dbReference>
<evidence type="ECO:0000256" key="2">
    <source>
        <dbReference type="ARBA" id="ARBA00022490"/>
    </source>
</evidence>
<comment type="subcellular location">
    <subcellularLocation>
        <location evidence="1">Cytoplasm</location>
    </subcellularLocation>
</comment>
<dbReference type="EMBL" id="JWZT01003604">
    <property type="protein sequence ID" value="KII66123.1"/>
    <property type="molecule type" value="Genomic_DNA"/>
</dbReference>
<evidence type="ECO:0000256" key="3">
    <source>
        <dbReference type="ARBA" id="ARBA00022723"/>
    </source>
</evidence>
<dbReference type="PROSITE" id="PS50023">
    <property type="entry name" value="LIM_DOMAIN_2"/>
    <property type="match status" value="2"/>
</dbReference>
<dbReference type="InterPro" id="IPR036034">
    <property type="entry name" value="PDZ_sf"/>
</dbReference>
<dbReference type="CDD" id="cd08368">
    <property type="entry name" value="LIM"/>
    <property type="match status" value="2"/>
</dbReference>
<dbReference type="GO" id="GO:0030036">
    <property type="term" value="P:actin cytoskeleton organization"/>
    <property type="evidence" value="ECO:0007669"/>
    <property type="project" value="TreeGrafter"/>
</dbReference>
<proteinExistence type="predicted"/>
<dbReference type="InterPro" id="IPR050604">
    <property type="entry name" value="PDZ-LIM_domain"/>
</dbReference>
<evidence type="ECO:0000256" key="6">
    <source>
        <dbReference type="PROSITE-ProRule" id="PRU00125"/>
    </source>
</evidence>
<dbReference type="Gene3D" id="2.10.110.10">
    <property type="entry name" value="Cysteine Rich Protein"/>
    <property type="match status" value="3"/>
</dbReference>
<keyword evidence="10" id="KW-1185">Reference proteome</keyword>
<dbReference type="Proteomes" id="UP000031668">
    <property type="component" value="Unassembled WGS sequence"/>
</dbReference>
<dbReference type="GO" id="GO:0061061">
    <property type="term" value="P:muscle structure development"/>
    <property type="evidence" value="ECO:0007669"/>
    <property type="project" value="TreeGrafter"/>
</dbReference>
<keyword evidence="2" id="KW-0963">Cytoplasm</keyword>
<dbReference type="GO" id="GO:0003779">
    <property type="term" value="F:actin binding"/>
    <property type="evidence" value="ECO:0007669"/>
    <property type="project" value="TreeGrafter"/>
</dbReference>
<feature type="domain" description="LIM zinc-binding" evidence="7">
    <location>
        <begin position="215"/>
        <end position="275"/>
    </location>
</feature>
<dbReference type="SUPFAM" id="SSF57716">
    <property type="entry name" value="Glucocorticoid receptor-like (DNA-binding domain)"/>
    <property type="match status" value="3"/>
</dbReference>
<dbReference type="GO" id="GO:0046872">
    <property type="term" value="F:metal ion binding"/>
    <property type="evidence" value="ECO:0007669"/>
    <property type="project" value="UniProtKB-KW"/>
</dbReference>
<feature type="domain" description="LIM zinc-binding" evidence="7">
    <location>
        <begin position="334"/>
        <end position="389"/>
    </location>
</feature>
<feature type="domain" description="PDZ" evidence="8">
    <location>
        <begin position="4"/>
        <end position="85"/>
    </location>
</feature>